<evidence type="ECO:0000313" key="2">
    <source>
        <dbReference type="EMBL" id="MFC4853693.1"/>
    </source>
</evidence>
<sequence>MLCRRFVVAVLLLGGVLTACSGSNPAEHFCDDYGDAVGKLYVAAGDYAVAPDQFAAVARSTMDELSRVRAGAPNDDLRRAFDSAYFSMTVFSEDDGLADFLVRTDFAHDDVVKACAEYGIELRPDAA</sequence>
<proteinExistence type="predicted"/>
<feature type="chain" id="PRO_5045770768" evidence="1">
    <location>
        <begin position="20"/>
        <end position="127"/>
    </location>
</feature>
<evidence type="ECO:0000256" key="1">
    <source>
        <dbReference type="SAM" id="SignalP"/>
    </source>
</evidence>
<dbReference type="EMBL" id="JBHSIS010000003">
    <property type="protein sequence ID" value="MFC4853693.1"/>
    <property type="molecule type" value="Genomic_DNA"/>
</dbReference>
<reference evidence="3" key="1">
    <citation type="journal article" date="2019" name="Int. J. Syst. Evol. Microbiol.">
        <title>The Global Catalogue of Microorganisms (GCM) 10K type strain sequencing project: providing services to taxonomists for standard genome sequencing and annotation.</title>
        <authorList>
            <consortium name="The Broad Institute Genomics Platform"/>
            <consortium name="The Broad Institute Genome Sequencing Center for Infectious Disease"/>
            <person name="Wu L."/>
            <person name="Ma J."/>
        </authorList>
    </citation>
    <scope>NUCLEOTIDE SEQUENCE [LARGE SCALE GENOMIC DNA]</scope>
    <source>
        <strain evidence="3">ZS-22-S1</strain>
    </source>
</reference>
<evidence type="ECO:0000313" key="3">
    <source>
        <dbReference type="Proteomes" id="UP001595859"/>
    </source>
</evidence>
<dbReference type="RefSeq" id="WP_378055627.1">
    <property type="nucleotide sequence ID" value="NZ_JBHSIS010000003.1"/>
</dbReference>
<name>A0ABV9RYG2_9PSEU</name>
<feature type="signal peptide" evidence="1">
    <location>
        <begin position="1"/>
        <end position="19"/>
    </location>
</feature>
<accession>A0ABV9RYG2</accession>
<protein>
    <submittedName>
        <fullName evidence="2">Uncharacterized protein</fullName>
    </submittedName>
</protein>
<keyword evidence="3" id="KW-1185">Reference proteome</keyword>
<keyword evidence="1" id="KW-0732">Signal</keyword>
<gene>
    <name evidence="2" type="ORF">ACFPCV_09250</name>
</gene>
<organism evidence="2 3">
    <name type="scientific">Actinophytocola glycyrrhizae</name>
    <dbReference type="NCBI Taxonomy" id="2044873"/>
    <lineage>
        <taxon>Bacteria</taxon>
        <taxon>Bacillati</taxon>
        <taxon>Actinomycetota</taxon>
        <taxon>Actinomycetes</taxon>
        <taxon>Pseudonocardiales</taxon>
        <taxon>Pseudonocardiaceae</taxon>
    </lineage>
</organism>
<dbReference type="PROSITE" id="PS51257">
    <property type="entry name" value="PROKAR_LIPOPROTEIN"/>
    <property type="match status" value="1"/>
</dbReference>
<dbReference type="Proteomes" id="UP001595859">
    <property type="component" value="Unassembled WGS sequence"/>
</dbReference>
<comment type="caution">
    <text evidence="2">The sequence shown here is derived from an EMBL/GenBank/DDBJ whole genome shotgun (WGS) entry which is preliminary data.</text>
</comment>